<evidence type="ECO:0000256" key="4">
    <source>
        <dbReference type="ARBA" id="ARBA00023002"/>
    </source>
</evidence>
<dbReference type="PANTHER" id="PTHR12918">
    <property type="entry name" value="CYSTEINE DIOXYGENASE"/>
    <property type="match status" value="1"/>
</dbReference>
<evidence type="ECO:0000313" key="8">
    <source>
        <dbReference type="Proteomes" id="UP000035481"/>
    </source>
</evidence>
<dbReference type="PATRIC" id="fig|1440762.4.peg.1020"/>
<gene>
    <name evidence="7" type="ORF">Y882_07675</name>
</gene>
<sequence>MAKHMQHLKALREIAFDHGVGEHPDLASMARELSRTVYQNKQALAGDLADLRERNRGFERWLVAQRNKPDISVLVMAWPANYATPIHDHNGLWGLEMALHGALEVESWDRDPHGKNLRLTGRDWLGPGDVTWFDADDRHVHRCRNLSRHDTALTLHVYGGDLAQYFTYQEAGKAGQWTASQQRSPLAGRLYA</sequence>
<proteinExistence type="inferred from homology"/>
<evidence type="ECO:0000256" key="2">
    <source>
        <dbReference type="ARBA" id="ARBA00022723"/>
    </source>
</evidence>
<feature type="binding site" evidence="6">
    <location>
        <position position="89"/>
    </location>
    <ligand>
        <name>Fe cation</name>
        <dbReference type="ChEBI" id="CHEBI:24875"/>
        <note>catalytic</note>
    </ligand>
</feature>
<name>A0A0G9H437_9GAMM</name>
<comment type="caution">
    <text evidence="7">The sequence shown here is derived from an EMBL/GenBank/DDBJ whole genome shotgun (WGS) entry which is preliminary data.</text>
</comment>
<evidence type="ECO:0000313" key="7">
    <source>
        <dbReference type="EMBL" id="KLD64226.1"/>
    </source>
</evidence>
<dbReference type="Pfam" id="PF05995">
    <property type="entry name" value="CDO_I"/>
    <property type="match status" value="1"/>
</dbReference>
<dbReference type="CDD" id="cd10548">
    <property type="entry name" value="cupin_CDO"/>
    <property type="match status" value="1"/>
</dbReference>
<protein>
    <submittedName>
        <fullName evidence="7">Cysteine dioxygenase</fullName>
    </submittedName>
</protein>
<dbReference type="PANTHER" id="PTHR12918:SF1">
    <property type="entry name" value="CYSTEINE DIOXYGENASE TYPE 1"/>
    <property type="match status" value="1"/>
</dbReference>
<dbReference type="SUPFAM" id="SSF51182">
    <property type="entry name" value="RmlC-like cupins"/>
    <property type="match status" value="1"/>
</dbReference>
<comment type="similarity">
    <text evidence="1">Belongs to the cysteine dioxygenase family.</text>
</comment>
<keyword evidence="4" id="KW-0560">Oxidoreductase</keyword>
<dbReference type="Gene3D" id="2.60.120.10">
    <property type="entry name" value="Jelly Rolls"/>
    <property type="match status" value="1"/>
</dbReference>
<dbReference type="AlphaFoldDB" id="A0A0G9H437"/>
<dbReference type="InterPro" id="IPR011051">
    <property type="entry name" value="RmlC_Cupin_sf"/>
</dbReference>
<dbReference type="Proteomes" id="UP000035481">
    <property type="component" value="Unassembled WGS sequence"/>
</dbReference>
<feature type="binding site" evidence="6">
    <location>
        <position position="87"/>
    </location>
    <ligand>
        <name>Fe cation</name>
        <dbReference type="ChEBI" id="CHEBI:24875"/>
        <note>catalytic</note>
    </ligand>
</feature>
<keyword evidence="5 6" id="KW-0408">Iron</keyword>
<dbReference type="InterPro" id="IPR014710">
    <property type="entry name" value="RmlC-like_jellyroll"/>
</dbReference>
<dbReference type="GO" id="GO:0016702">
    <property type="term" value="F:oxidoreductase activity, acting on single donors with incorporation of molecular oxygen, incorporation of two atoms of oxygen"/>
    <property type="evidence" value="ECO:0007669"/>
    <property type="project" value="InterPro"/>
</dbReference>
<keyword evidence="2 6" id="KW-0479">Metal-binding</keyword>
<dbReference type="EMBL" id="JPLA01000020">
    <property type="protein sequence ID" value="KLD64226.1"/>
    <property type="molecule type" value="Genomic_DNA"/>
</dbReference>
<evidence type="ECO:0000256" key="5">
    <source>
        <dbReference type="ARBA" id="ARBA00023004"/>
    </source>
</evidence>
<reference evidence="7 8" key="1">
    <citation type="journal article" date="2015" name="Antonie Van Leeuwenhoek">
        <title>A phylogenomic and molecular marker based taxonomic framework for the order Xanthomonadales: proposal to transfer the families Algiphilaceae and Solimonadaceae to the order Nevskiales ord. nov. and to create a new family within the order Xanthomonadales, the family Rhodanobacteraceae fam. nov., containing the genus Rhodanobacter and its closest relatives.</title>
        <authorList>
            <person name="Naushad S."/>
            <person name="Adeolu M."/>
            <person name="Wong S."/>
            <person name="Sohail M."/>
            <person name="Schellhorn H.E."/>
            <person name="Gupta R.S."/>
        </authorList>
    </citation>
    <scope>NUCLEOTIDE SEQUENCE [LARGE SCALE GENOMIC DNA]</scope>
    <source>
        <strain evidence="7 8">DSM 16301</strain>
    </source>
</reference>
<organism evidence="7 8">
    <name type="scientific">Dyella japonica DSM 16301</name>
    <dbReference type="NCBI Taxonomy" id="1440762"/>
    <lineage>
        <taxon>Bacteria</taxon>
        <taxon>Pseudomonadati</taxon>
        <taxon>Pseudomonadota</taxon>
        <taxon>Gammaproteobacteria</taxon>
        <taxon>Lysobacterales</taxon>
        <taxon>Rhodanobacteraceae</taxon>
        <taxon>Dyella</taxon>
    </lineage>
</organism>
<dbReference type="InterPro" id="IPR010300">
    <property type="entry name" value="CDO_1"/>
</dbReference>
<dbReference type="OrthoDB" id="5959209at2"/>
<dbReference type="GO" id="GO:0008198">
    <property type="term" value="F:ferrous iron binding"/>
    <property type="evidence" value="ECO:0007669"/>
    <property type="project" value="TreeGrafter"/>
</dbReference>
<evidence type="ECO:0000256" key="6">
    <source>
        <dbReference type="PIRSR" id="PIRSR610300-51"/>
    </source>
</evidence>
<dbReference type="STRING" id="1440762.Y882_07675"/>
<evidence type="ECO:0000256" key="1">
    <source>
        <dbReference type="ARBA" id="ARBA00006622"/>
    </source>
</evidence>
<accession>A0A0G9H437</accession>
<dbReference type="RefSeq" id="WP_046971292.1">
    <property type="nucleotide sequence ID" value="NZ_JPLA01000020.1"/>
</dbReference>
<keyword evidence="3 7" id="KW-0223">Dioxygenase</keyword>
<evidence type="ECO:0000256" key="3">
    <source>
        <dbReference type="ARBA" id="ARBA00022964"/>
    </source>
</evidence>
<feature type="binding site" evidence="6">
    <location>
        <position position="141"/>
    </location>
    <ligand>
        <name>Fe cation</name>
        <dbReference type="ChEBI" id="CHEBI:24875"/>
        <note>catalytic</note>
    </ligand>
</feature>